<dbReference type="InterPro" id="IPR043147">
    <property type="entry name" value="Penicillin_amidase_A-knob"/>
</dbReference>
<accession>A0ABT3IK11</accession>
<keyword evidence="4" id="KW-0865">Zymogen</keyword>
<dbReference type="InterPro" id="IPR043146">
    <property type="entry name" value="Penicillin_amidase_N_B-knob"/>
</dbReference>
<dbReference type="PANTHER" id="PTHR34218">
    <property type="entry name" value="PEPTIDASE S45 PENICILLIN AMIDASE"/>
    <property type="match status" value="1"/>
</dbReference>
<sequence length="704" mass="78543">MTRYKLVPVMLFALLLQAAGAWSRQASPVAAEKTLSGKTGKATILWDTYGVPHVYAKNLQEMYYSFGWAQMHNHADLLLRLYAQARGRAAAYLGENYLAEDKLVQLYDVPELARQHRSRQHKEMNNYLEAFVAGMNAYATAHPEAIGAPYKPILPITANDVMGHKIRVLYLKFLARGELGAVTASLNQGSNAWAIGPSKSASHHAMLLANPHLPWKDLYLFFEAHLNAPGFHTYGATLIGIPVLAIAFNEHLGWSHTVNTIDAADRYALTLQDQGYLLDGRTVPFVEKKITLQVKQADGSLKAVPHVLRYTQHGPVLEKGKKAFAVRIAGMDSPDLLYQWHRMGMATNWKQFEAALKLMQLPMFNVMYADDAGNISYTFAGMVPKRDTGDWSFWHQTVDGTRSSYIWHKIHAYAAMPKLLNPRSGFLQNSNDPPWSCTYPAVLQSGDYPAYMSPLEVGLRPQRGIRMLLADSLITFDQLIADKHDTHMEATDRLLDELLAAAQAHPDATVQQAAAILKAWDRTAGAESRGGVLFVTWFDQLKGKGYRQAWNVATPVGTPTGLKDPAQAVELLKTAAIAVAQDYGKADVAWGEVYRLRGRNGEDYPGNGSEDRYGVFRVIEYTRGADKKKVADAGDSYVAVLEFGKQVKARVSLSYGNATQPGSRHAWDQLPLISRQELRTPWLQQEEVLQHLEEKEELQIKQIK</sequence>
<dbReference type="Gene3D" id="1.10.1400.10">
    <property type="match status" value="1"/>
</dbReference>
<comment type="similarity">
    <text evidence="1">Belongs to the peptidase S45 family.</text>
</comment>
<dbReference type="Proteomes" id="UP001207742">
    <property type="component" value="Unassembled WGS sequence"/>
</dbReference>
<dbReference type="InterPro" id="IPR014395">
    <property type="entry name" value="Pen/GL7ACA/AHL_acylase"/>
</dbReference>
<evidence type="ECO:0000256" key="5">
    <source>
        <dbReference type="SAM" id="SignalP"/>
    </source>
</evidence>
<dbReference type="InterPro" id="IPR029055">
    <property type="entry name" value="Ntn_hydrolases_N"/>
</dbReference>
<organism evidence="6 7">
    <name type="scientific">Chitinophaga nivalis</name>
    <dbReference type="NCBI Taxonomy" id="2991709"/>
    <lineage>
        <taxon>Bacteria</taxon>
        <taxon>Pseudomonadati</taxon>
        <taxon>Bacteroidota</taxon>
        <taxon>Chitinophagia</taxon>
        <taxon>Chitinophagales</taxon>
        <taxon>Chitinophagaceae</taxon>
        <taxon>Chitinophaga</taxon>
    </lineage>
</organism>
<evidence type="ECO:0000256" key="1">
    <source>
        <dbReference type="ARBA" id="ARBA00006586"/>
    </source>
</evidence>
<feature type="signal peptide" evidence="5">
    <location>
        <begin position="1"/>
        <end position="26"/>
    </location>
</feature>
<dbReference type="Gene3D" id="3.60.20.10">
    <property type="entry name" value="Glutamine Phosphoribosylpyrophosphate, subunit 1, domain 1"/>
    <property type="match status" value="1"/>
</dbReference>
<comment type="caution">
    <text evidence="6">The sequence shown here is derived from an EMBL/GenBank/DDBJ whole genome shotgun (WGS) entry which is preliminary data.</text>
</comment>
<evidence type="ECO:0000256" key="4">
    <source>
        <dbReference type="ARBA" id="ARBA00023145"/>
    </source>
</evidence>
<dbReference type="PIRSF" id="PIRSF001227">
    <property type="entry name" value="Pen_acylase"/>
    <property type="match status" value="1"/>
</dbReference>
<dbReference type="Gene3D" id="2.30.120.10">
    <property type="match status" value="1"/>
</dbReference>
<dbReference type="InterPro" id="IPR023343">
    <property type="entry name" value="Penicillin_amidase_dom1"/>
</dbReference>
<feature type="chain" id="PRO_5046389189" evidence="5">
    <location>
        <begin position="27"/>
        <end position="704"/>
    </location>
</feature>
<dbReference type="SUPFAM" id="SSF56235">
    <property type="entry name" value="N-terminal nucleophile aminohydrolases (Ntn hydrolases)"/>
    <property type="match status" value="1"/>
</dbReference>
<keyword evidence="2 5" id="KW-0732">Signal</keyword>
<dbReference type="Gene3D" id="1.10.439.10">
    <property type="entry name" value="Penicillin Amidohydrolase, domain 1"/>
    <property type="match status" value="1"/>
</dbReference>
<keyword evidence="3" id="KW-0378">Hydrolase</keyword>
<protein>
    <submittedName>
        <fullName evidence="6">Acylase</fullName>
    </submittedName>
</protein>
<gene>
    <name evidence="6" type="ORF">OL497_10380</name>
</gene>
<evidence type="ECO:0000256" key="2">
    <source>
        <dbReference type="ARBA" id="ARBA00022729"/>
    </source>
</evidence>
<reference evidence="6 7" key="1">
    <citation type="submission" date="2022-10" db="EMBL/GenBank/DDBJ databases">
        <title>Chitinophaga nivalis PC15 sp. nov., isolated from Pyeongchang county, South Korea.</title>
        <authorList>
            <person name="Trinh H.N."/>
        </authorList>
    </citation>
    <scope>NUCLEOTIDE SEQUENCE [LARGE SCALE GENOMIC DNA]</scope>
    <source>
        <strain evidence="6 7">PC14</strain>
    </source>
</reference>
<dbReference type="CDD" id="cd01936">
    <property type="entry name" value="Ntn_CA"/>
    <property type="match status" value="1"/>
</dbReference>
<evidence type="ECO:0000313" key="6">
    <source>
        <dbReference type="EMBL" id="MCW3484302.1"/>
    </source>
</evidence>
<dbReference type="PANTHER" id="PTHR34218:SF3">
    <property type="entry name" value="ACYL-HOMOSERINE LACTONE ACYLASE PVDQ"/>
    <property type="match status" value="1"/>
</dbReference>
<dbReference type="Pfam" id="PF01804">
    <property type="entry name" value="Penicil_amidase"/>
    <property type="match status" value="1"/>
</dbReference>
<evidence type="ECO:0000256" key="3">
    <source>
        <dbReference type="ARBA" id="ARBA00022801"/>
    </source>
</evidence>
<dbReference type="RefSeq" id="WP_264729836.1">
    <property type="nucleotide sequence ID" value="NZ_JAPDNR010000001.1"/>
</dbReference>
<proteinExistence type="inferred from homology"/>
<keyword evidence="7" id="KW-1185">Reference proteome</keyword>
<evidence type="ECO:0000313" key="7">
    <source>
        <dbReference type="Proteomes" id="UP001207742"/>
    </source>
</evidence>
<dbReference type="InterPro" id="IPR002692">
    <property type="entry name" value="S45"/>
</dbReference>
<dbReference type="EMBL" id="JAPDNS010000001">
    <property type="protein sequence ID" value="MCW3484302.1"/>
    <property type="molecule type" value="Genomic_DNA"/>
</dbReference>
<name>A0ABT3IK11_9BACT</name>